<evidence type="ECO:0000313" key="2">
    <source>
        <dbReference type="Proteomes" id="UP000668214"/>
    </source>
</evidence>
<feature type="non-terminal residue" evidence="1">
    <location>
        <position position="247"/>
    </location>
</feature>
<reference evidence="1" key="1">
    <citation type="submission" date="2020-02" db="EMBL/GenBank/DDBJ databases">
        <title>Relaxed selection underlies rapid genomic changes in the transitions from sociality to social parasitism in ants.</title>
        <authorList>
            <person name="Bi X."/>
        </authorList>
    </citation>
    <scope>NUCLEOTIDE SEQUENCE</scope>
    <source>
        <strain evidence="1">BGI-DK2014c</strain>
        <tissue evidence="1">Whole body</tissue>
    </source>
</reference>
<protein>
    <submittedName>
        <fullName evidence="1">DA protein</fullName>
    </submittedName>
</protein>
<keyword evidence="2" id="KW-1185">Reference proteome</keyword>
<dbReference type="AlphaFoldDB" id="A0A836EQU8"/>
<accession>A0A836EQU8</accession>
<organism evidence="1 2">
    <name type="scientific">Pseudoatta argentina</name>
    <dbReference type="NCBI Taxonomy" id="621737"/>
    <lineage>
        <taxon>Eukaryota</taxon>
        <taxon>Metazoa</taxon>
        <taxon>Ecdysozoa</taxon>
        <taxon>Arthropoda</taxon>
        <taxon>Hexapoda</taxon>
        <taxon>Insecta</taxon>
        <taxon>Pterygota</taxon>
        <taxon>Neoptera</taxon>
        <taxon>Endopterygota</taxon>
        <taxon>Hymenoptera</taxon>
        <taxon>Apocrita</taxon>
        <taxon>Aculeata</taxon>
        <taxon>Formicoidea</taxon>
        <taxon>Formicidae</taxon>
        <taxon>Myrmicinae</taxon>
        <taxon>Pseudoatta</taxon>
    </lineage>
</organism>
<proteinExistence type="predicted"/>
<comment type="caution">
    <text evidence="1">The sequence shown here is derived from an EMBL/GenBank/DDBJ whole genome shotgun (WGS) entry which is preliminary data.</text>
</comment>
<feature type="non-terminal residue" evidence="1">
    <location>
        <position position="1"/>
    </location>
</feature>
<sequence length="247" mass="27177">MMFRCSVSLHFEDKARELGGARPGTLDGASVAGIRAASVKRHTSVVWVIVAGGVWLRARPHRETVPTRLDHGTSTRFHVSCENMAASDDEPMHLYEVFQNCFNKIANKQSEKPFQTSYGPAIDNGMVSDLLILTFTPTIRIAAISLRAYRPLFLSALFEGVPVTVGTVSTPTPVVNPTTPAGTNGTRLPNPTGDLFLSLYTFDTLICEIYYTVAVVATMSCSDRDSLIDLYLDKSIDEEIHRYPGLY</sequence>
<dbReference type="Proteomes" id="UP000668214">
    <property type="component" value="Unassembled WGS sequence"/>
</dbReference>
<gene>
    <name evidence="1" type="primary">Da_1</name>
    <name evidence="1" type="ORF">G6Z78_0012997</name>
</gene>
<name>A0A836EQU8_9HYME</name>
<evidence type="ECO:0000313" key="1">
    <source>
        <dbReference type="EMBL" id="KAG5305785.1"/>
    </source>
</evidence>
<dbReference type="EMBL" id="JAANIA010002986">
    <property type="protein sequence ID" value="KAG5305785.1"/>
    <property type="molecule type" value="Genomic_DNA"/>
</dbReference>